<feature type="compositionally biased region" description="Polar residues" evidence="1">
    <location>
        <begin position="57"/>
        <end position="92"/>
    </location>
</feature>
<sequence>MDNHDNKEKRRPTRVELYDQPNKRPEKKTHFFFDKKADRTAKKEAAPTFKLDKQAKRSSQSNADLNIKAQPTTNGTRSSMNAQPISSNTRSSRSQERLGARNGQASTAKITGLGAKSGKNKQPKTKSLAIAHLKLP</sequence>
<evidence type="ECO:0000313" key="2">
    <source>
        <dbReference type="EMBL" id="KGL66304.1"/>
    </source>
</evidence>
<feature type="compositionally biased region" description="Basic and acidic residues" evidence="1">
    <location>
        <begin position="1"/>
        <end position="55"/>
    </location>
</feature>
<organism evidence="2 3">
    <name type="scientific">Limosilactobacillus mucosae</name>
    <name type="common">Lactobacillus mucosae</name>
    <dbReference type="NCBI Taxonomy" id="97478"/>
    <lineage>
        <taxon>Bacteria</taxon>
        <taxon>Bacillati</taxon>
        <taxon>Bacillota</taxon>
        <taxon>Bacilli</taxon>
        <taxon>Lactobacillales</taxon>
        <taxon>Lactobacillaceae</taxon>
        <taxon>Limosilactobacillus</taxon>
    </lineage>
</organism>
<feature type="region of interest" description="Disordered" evidence="1">
    <location>
        <begin position="1"/>
        <end position="136"/>
    </location>
</feature>
<name>A0A099Y7R4_LIMMU</name>
<comment type="caution">
    <text evidence="2">The sequence shown here is derived from an EMBL/GenBank/DDBJ whole genome shotgun (WGS) entry which is preliminary data.</text>
</comment>
<proteinExistence type="predicted"/>
<reference evidence="2 3" key="1">
    <citation type="submission" date="2014-09" db="EMBL/GenBank/DDBJ databases">
        <title>Lactobacillus mucosae CRL573 Genome Sequencing.</title>
        <authorList>
            <person name="Bleckwedel J."/>
            <person name="Teran L.C."/>
            <person name="Bonacina J."/>
            <person name="Saavedra L."/>
            <person name="Mozzi F.B."/>
            <person name="Raya R.R."/>
        </authorList>
    </citation>
    <scope>NUCLEOTIDE SEQUENCE [LARGE SCALE GENOMIC DNA]</scope>
    <source>
        <strain evidence="2 3">CRL573</strain>
    </source>
</reference>
<evidence type="ECO:0000313" key="3">
    <source>
        <dbReference type="Proteomes" id="UP000030001"/>
    </source>
</evidence>
<protein>
    <submittedName>
        <fullName evidence="2">Uncharacterized protein</fullName>
    </submittedName>
</protein>
<gene>
    <name evidence="2" type="ORF">LX03_09960</name>
</gene>
<dbReference type="EMBL" id="JROC01000037">
    <property type="protein sequence ID" value="KGL66304.1"/>
    <property type="molecule type" value="Genomic_DNA"/>
</dbReference>
<evidence type="ECO:0000256" key="1">
    <source>
        <dbReference type="SAM" id="MobiDB-lite"/>
    </source>
</evidence>
<dbReference type="AlphaFoldDB" id="A0A099Y7R4"/>
<dbReference type="Proteomes" id="UP000030001">
    <property type="component" value="Unassembled WGS sequence"/>
</dbReference>
<accession>A0A099Y7R4</accession>